<dbReference type="EMBL" id="JABEQO010000009">
    <property type="protein sequence ID" value="MBB2164638.1"/>
    <property type="molecule type" value="Genomic_DNA"/>
</dbReference>
<evidence type="ECO:0000313" key="3">
    <source>
        <dbReference type="EMBL" id="MBB2193774.1"/>
    </source>
</evidence>
<keyword evidence="4" id="KW-1185">Reference proteome</keyword>
<dbReference type="GO" id="GO:0004540">
    <property type="term" value="F:RNA nuclease activity"/>
    <property type="evidence" value="ECO:0007669"/>
    <property type="project" value="InterPro"/>
</dbReference>
<dbReference type="Pfam" id="PF01936">
    <property type="entry name" value="NYN"/>
    <property type="match status" value="1"/>
</dbReference>
<evidence type="ECO:0000259" key="1">
    <source>
        <dbReference type="Pfam" id="PF01936"/>
    </source>
</evidence>
<organism evidence="2 5">
    <name type="scientific">Gluconacetobacter dulcium</name>
    <dbReference type="NCBI Taxonomy" id="2729096"/>
    <lineage>
        <taxon>Bacteria</taxon>
        <taxon>Pseudomonadati</taxon>
        <taxon>Pseudomonadota</taxon>
        <taxon>Alphaproteobacteria</taxon>
        <taxon>Acetobacterales</taxon>
        <taxon>Acetobacteraceae</taxon>
        <taxon>Gluconacetobacter</taxon>
    </lineage>
</organism>
<evidence type="ECO:0000313" key="4">
    <source>
        <dbReference type="Proteomes" id="UP000540490"/>
    </source>
</evidence>
<dbReference type="InterPro" id="IPR021139">
    <property type="entry name" value="NYN"/>
</dbReference>
<dbReference type="RefSeq" id="WP_182973742.1">
    <property type="nucleotide sequence ID" value="NZ_JABEQN010000009.1"/>
</dbReference>
<dbReference type="Proteomes" id="UP000561077">
    <property type="component" value="Unassembled WGS sequence"/>
</dbReference>
<comment type="caution">
    <text evidence="2">The sequence shown here is derived from an EMBL/GenBank/DDBJ whole genome shotgun (WGS) entry which is preliminary data.</text>
</comment>
<protein>
    <submittedName>
        <fullName evidence="2">NYN domain-containing protein</fullName>
    </submittedName>
</protein>
<sequence>MTDIKKTISFTPMTLGEIIGEKEAEQIYNENPSNSDIIENMSFYDVSIIVDGYHIREPFLNRYKGNKYSGSAMHKLVESWVRCVENWVFHEYMHIAEKDHDGLSMHTIGYDAMLDEDKNDEEKFSNEATLKNFQDSRFNVHGKIRTLDVSAIWNICTLKVREGGVAFQSGVDARIATQLFIEADKGADLICLVTADGDFGPAISYIKTRYKNVKICVLSYNNLDRKKELVSSSDAFYRMNRDAKLEDIRDFIFKG</sequence>
<dbReference type="EMBL" id="JABEQN010000009">
    <property type="protein sequence ID" value="MBB2193774.1"/>
    <property type="molecule type" value="Genomic_DNA"/>
</dbReference>
<feature type="domain" description="NYN" evidence="1">
    <location>
        <begin position="164"/>
        <end position="238"/>
    </location>
</feature>
<name>A0A7W4NUU1_9PROT</name>
<dbReference type="Gene3D" id="3.40.50.1010">
    <property type="entry name" value="5'-nuclease"/>
    <property type="match status" value="1"/>
</dbReference>
<reference evidence="4 5" key="1">
    <citation type="submission" date="2020-04" db="EMBL/GenBank/DDBJ databases">
        <title>Description of novel Gluconacetobacter.</title>
        <authorList>
            <person name="Sombolestani A."/>
        </authorList>
    </citation>
    <scope>NUCLEOTIDE SEQUENCE [LARGE SCALE GENOMIC DNA]</scope>
    <source>
        <strain evidence="3 4">LMG 1728</strain>
        <strain evidence="2 5">LMG 1731</strain>
    </source>
</reference>
<evidence type="ECO:0000313" key="5">
    <source>
        <dbReference type="Proteomes" id="UP000561077"/>
    </source>
</evidence>
<evidence type="ECO:0000313" key="2">
    <source>
        <dbReference type="EMBL" id="MBB2164638.1"/>
    </source>
</evidence>
<accession>A0A7W4NUU1</accession>
<dbReference type="Proteomes" id="UP000540490">
    <property type="component" value="Unassembled WGS sequence"/>
</dbReference>
<proteinExistence type="predicted"/>
<dbReference type="AlphaFoldDB" id="A0A7W4NUU1"/>
<gene>
    <name evidence="3" type="ORF">HLH25_08975</name>
    <name evidence="2" type="ORF">HLH26_08795</name>
</gene>